<dbReference type="PROSITE" id="PS51387">
    <property type="entry name" value="FAD_PCMH"/>
    <property type="match status" value="1"/>
</dbReference>
<dbReference type="Pfam" id="PF01565">
    <property type="entry name" value="FAD_binding_4"/>
    <property type="match status" value="1"/>
</dbReference>
<proteinExistence type="inferred from homology"/>
<dbReference type="GO" id="GO:0016491">
    <property type="term" value="F:oxidoreductase activity"/>
    <property type="evidence" value="ECO:0007669"/>
    <property type="project" value="UniProtKB-KW"/>
</dbReference>
<evidence type="ECO:0000256" key="3">
    <source>
        <dbReference type="ARBA" id="ARBA00023002"/>
    </source>
</evidence>
<gene>
    <name evidence="5" type="ORF">QE383_002615</name>
</gene>
<dbReference type="EMBL" id="JAUTBB010000001">
    <property type="protein sequence ID" value="MDQ1120307.1"/>
    <property type="molecule type" value="Genomic_DNA"/>
</dbReference>
<dbReference type="InterPro" id="IPR036318">
    <property type="entry name" value="FAD-bd_PCMH-like_sf"/>
</dbReference>
<dbReference type="Gene3D" id="3.30.465.10">
    <property type="match status" value="1"/>
</dbReference>
<name>A0AAW8GES2_9GAMM</name>
<evidence type="ECO:0000256" key="2">
    <source>
        <dbReference type="ARBA" id="ARBA00022827"/>
    </source>
</evidence>
<comment type="similarity">
    <text evidence="1">Belongs to the oxygen-dependent FAD-linked oxidoreductase family.</text>
</comment>
<evidence type="ECO:0000256" key="1">
    <source>
        <dbReference type="ARBA" id="ARBA00005466"/>
    </source>
</evidence>
<feature type="domain" description="FAD-binding PCMH-type" evidence="4">
    <location>
        <begin position="1"/>
        <end position="178"/>
    </location>
</feature>
<dbReference type="InterPro" id="IPR006094">
    <property type="entry name" value="Oxid_FAD_bind_N"/>
</dbReference>
<organism evidence="5 6">
    <name type="scientific">Pseudoxanthomonas winnipegensis</name>
    <dbReference type="NCBI Taxonomy" id="2480810"/>
    <lineage>
        <taxon>Bacteria</taxon>
        <taxon>Pseudomonadati</taxon>
        <taxon>Pseudomonadota</taxon>
        <taxon>Gammaproteobacteria</taxon>
        <taxon>Lysobacterales</taxon>
        <taxon>Lysobacteraceae</taxon>
        <taxon>Pseudoxanthomonas</taxon>
    </lineage>
</organism>
<dbReference type="SUPFAM" id="SSF56176">
    <property type="entry name" value="FAD-binding/transporter-associated domain-like"/>
    <property type="match status" value="1"/>
</dbReference>
<keyword evidence="2" id="KW-0285">Flavoprotein</keyword>
<accession>A0AAW8GES2</accession>
<dbReference type="InterPro" id="IPR016169">
    <property type="entry name" value="FAD-bd_PCMH_sub2"/>
</dbReference>
<dbReference type="PANTHER" id="PTHR13878">
    <property type="entry name" value="GULONOLACTONE OXIDASE"/>
    <property type="match status" value="1"/>
</dbReference>
<dbReference type="PANTHER" id="PTHR13878:SF53">
    <property type="entry name" value="CYTOKININ DEHYDROGENASE 6"/>
    <property type="match status" value="1"/>
</dbReference>
<dbReference type="InterPro" id="IPR016166">
    <property type="entry name" value="FAD-bd_PCMH"/>
</dbReference>
<dbReference type="InterPro" id="IPR050432">
    <property type="entry name" value="FAD-linked_Oxidoreductases_BP"/>
</dbReference>
<protein>
    <submittedName>
        <fullName evidence="5">FAD/FMN-containing dehydrogenase</fullName>
    </submittedName>
</protein>
<evidence type="ECO:0000313" key="6">
    <source>
        <dbReference type="Proteomes" id="UP001234354"/>
    </source>
</evidence>
<evidence type="ECO:0000313" key="5">
    <source>
        <dbReference type="EMBL" id="MDQ1120307.1"/>
    </source>
</evidence>
<comment type="caution">
    <text evidence="5">The sequence shown here is derived from an EMBL/GenBank/DDBJ whole genome shotgun (WGS) entry which is preliminary data.</text>
</comment>
<keyword evidence="3" id="KW-0560">Oxidoreductase</keyword>
<dbReference type="RefSeq" id="WP_306993685.1">
    <property type="nucleotide sequence ID" value="NZ_JAUTBB010000001.1"/>
</dbReference>
<dbReference type="Proteomes" id="UP001234354">
    <property type="component" value="Unassembled WGS sequence"/>
</dbReference>
<dbReference type="AlphaFoldDB" id="A0AAW8GES2"/>
<sequence length="438" mass="48141">MSNPRYRSWGRYPFVVQEAIVLKNRSAPLPTLPTSALAFGNGRSYGDVCLNPGGTLLDARGLDRFISFSPETGILHCESGVTLSEIIDLALPQGWFLPVTPGTRYVTVGGAIANDVHGKNHHRAGSFGHHVRSLELLRSDGERRVLAAETDDGMFTATIGGLGLTGVVTRAELQLRRVPGPWLETETIRFSDLDEFFELSTQSASTHEYTVAWIDCLATGKHTGRGHFIRGDHAAGVAGAATPRSGPRYPMPFEPPLSLVNSVTLRPFNTLYYWRTPRRGFNHYQSYFYPLDGISNWNRIYGPRGFLQHQCVLPPATARDAVQTLLGEIARSKRGSFLAVLKEFGSKPSLGMLSFPRPGTTLALDFPHSDSGVFSLLDRLDRIVADAGGAIYPAKDARMSAALFRQSNPRLQEFTAYRDPGISSGLWRRLTESACNAF</sequence>
<keyword evidence="2" id="KW-0274">FAD</keyword>
<reference evidence="5" key="1">
    <citation type="submission" date="2023-07" db="EMBL/GenBank/DDBJ databases">
        <title>Functional and genomic diversity of the sorghum phyllosphere microbiome.</title>
        <authorList>
            <person name="Shade A."/>
        </authorList>
    </citation>
    <scope>NUCLEOTIDE SEQUENCE</scope>
    <source>
        <strain evidence="5">SORGH_AS_0908</strain>
    </source>
</reference>
<dbReference type="GO" id="GO:0071949">
    <property type="term" value="F:FAD binding"/>
    <property type="evidence" value="ECO:0007669"/>
    <property type="project" value="InterPro"/>
</dbReference>
<evidence type="ECO:0000259" key="4">
    <source>
        <dbReference type="PROSITE" id="PS51387"/>
    </source>
</evidence>